<dbReference type="EMBL" id="JAAIII010000003">
    <property type="protein sequence ID" value="NMM93902.1"/>
    <property type="molecule type" value="Genomic_DNA"/>
</dbReference>
<organism evidence="1 2">
    <name type="scientific">Bifidobacterium oedipodis</name>
    <dbReference type="NCBI Taxonomy" id="2675322"/>
    <lineage>
        <taxon>Bacteria</taxon>
        <taxon>Bacillati</taxon>
        <taxon>Actinomycetota</taxon>
        <taxon>Actinomycetes</taxon>
        <taxon>Bifidobacteriales</taxon>
        <taxon>Bifidobacteriaceae</taxon>
        <taxon>Bifidobacterium</taxon>
    </lineage>
</organism>
<dbReference type="RefSeq" id="WP_169171955.1">
    <property type="nucleotide sequence ID" value="NZ_JAAIII010000003.1"/>
</dbReference>
<proteinExistence type="predicted"/>
<gene>
    <name evidence="1" type="ORF">G1C95_1089</name>
</gene>
<name>A0A7Y0HTA0_9BIFI</name>
<dbReference type="Proteomes" id="UP000532194">
    <property type="component" value="Unassembled WGS sequence"/>
</dbReference>
<evidence type="ECO:0000313" key="2">
    <source>
        <dbReference type="Proteomes" id="UP000532194"/>
    </source>
</evidence>
<dbReference type="AlphaFoldDB" id="A0A7Y0HTA0"/>
<sequence length="66" mass="7601">MQQAEPTKPGAYRAANGAILMCTPNKAAAKVKTWHYPDDRGNYWAADWAYLLQRYPQFFPLTPLRE</sequence>
<reference evidence="1 2" key="1">
    <citation type="submission" date="2020-02" db="EMBL/GenBank/DDBJ databases">
        <title>Characterization of phylogenetic diversity of novel bifidobacterial species isolated in Czech ZOOs.</title>
        <authorList>
            <person name="Lugli G.A."/>
            <person name="Vera N.B."/>
            <person name="Ventura M."/>
        </authorList>
    </citation>
    <scope>NUCLEOTIDE SEQUENCE [LARGE SCALE GENOMIC DNA]</scope>
    <source>
        <strain evidence="1 2">DSM 109957</strain>
    </source>
</reference>
<protein>
    <submittedName>
        <fullName evidence="1">Uncharacterized protein</fullName>
    </submittedName>
</protein>
<comment type="caution">
    <text evidence="1">The sequence shown here is derived from an EMBL/GenBank/DDBJ whole genome shotgun (WGS) entry which is preliminary data.</text>
</comment>
<evidence type="ECO:0000313" key="1">
    <source>
        <dbReference type="EMBL" id="NMM93902.1"/>
    </source>
</evidence>
<accession>A0A7Y0HTA0</accession>
<keyword evidence="2" id="KW-1185">Reference proteome</keyword>